<dbReference type="GO" id="GO:0016410">
    <property type="term" value="F:N-acyltransferase activity"/>
    <property type="evidence" value="ECO:0007669"/>
    <property type="project" value="UniProtKB-UniRule"/>
</dbReference>
<dbReference type="InterPro" id="IPR004563">
    <property type="entry name" value="Apolipo_AcylTrfase"/>
</dbReference>
<dbReference type="InterPro" id="IPR036526">
    <property type="entry name" value="C-N_Hydrolase_sf"/>
</dbReference>
<name>A0A1V0TL74_9ACTN</name>
<dbReference type="HAMAP" id="MF_01148">
    <property type="entry name" value="Lnt"/>
    <property type="match status" value="1"/>
</dbReference>
<keyword evidence="11" id="KW-1185">Reference proteome</keyword>
<keyword evidence="6 8" id="KW-0472">Membrane</keyword>
<keyword evidence="10" id="KW-0449">Lipoprotein</keyword>
<evidence type="ECO:0000313" key="10">
    <source>
        <dbReference type="EMBL" id="ARF53669.1"/>
    </source>
</evidence>
<feature type="transmembrane region" description="Helical" evidence="8">
    <location>
        <begin position="120"/>
        <end position="143"/>
    </location>
</feature>
<reference evidence="10 11" key="1">
    <citation type="submission" date="2017-04" db="EMBL/GenBank/DDBJ databases">
        <title>Complete Genome Sequence of Streptomyces gilvosporeus F607, a Capable Producer of Natamycin.</title>
        <authorList>
            <person name="Zong G."/>
            <person name="Zhong C."/>
            <person name="Fu J."/>
            <person name="Qin R."/>
            <person name="Cao G."/>
        </authorList>
    </citation>
    <scope>NUCLEOTIDE SEQUENCE [LARGE SCALE GENOMIC DNA]</scope>
    <source>
        <strain evidence="10 11">F607</strain>
    </source>
</reference>
<feature type="transmembrane region" description="Helical" evidence="8">
    <location>
        <begin position="88"/>
        <end position="108"/>
    </location>
</feature>
<keyword evidence="3 8" id="KW-0808">Transferase</keyword>
<evidence type="ECO:0000256" key="4">
    <source>
        <dbReference type="ARBA" id="ARBA00022692"/>
    </source>
</evidence>
<dbReference type="PANTHER" id="PTHR38686:SF1">
    <property type="entry name" value="APOLIPOPROTEIN N-ACYLTRANSFERASE"/>
    <property type="match status" value="1"/>
</dbReference>
<comment type="pathway">
    <text evidence="8">Protein modification; lipoprotein biosynthesis (N-acyl transfer).</text>
</comment>
<dbReference type="Pfam" id="PF20154">
    <property type="entry name" value="LNT_N"/>
    <property type="match status" value="1"/>
</dbReference>
<dbReference type="PANTHER" id="PTHR38686">
    <property type="entry name" value="APOLIPOPROTEIN N-ACYLTRANSFERASE"/>
    <property type="match status" value="1"/>
</dbReference>
<protein>
    <recommendedName>
        <fullName evidence="8">Apolipoprotein N-acyltransferase</fullName>
        <shortName evidence="8">ALP N-acyltransferase</shortName>
        <ecNumber evidence="8">2.3.1.269</ecNumber>
    </recommendedName>
</protein>
<comment type="similarity">
    <text evidence="8">Belongs to the CN hydrolase family. Apolipoprotein N-acyltransferase subfamily.</text>
</comment>
<evidence type="ECO:0000259" key="9">
    <source>
        <dbReference type="PROSITE" id="PS50263"/>
    </source>
</evidence>
<feature type="transmembrane region" description="Helical" evidence="8">
    <location>
        <begin position="163"/>
        <end position="188"/>
    </location>
</feature>
<dbReference type="GO" id="GO:0042158">
    <property type="term" value="P:lipoprotein biosynthetic process"/>
    <property type="evidence" value="ECO:0007669"/>
    <property type="project" value="UniProtKB-UniRule"/>
</dbReference>
<feature type="domain" description="CN hydrolase" evidence="9">
    <location>
        <begin position="223"/>
        <end position="464"/>
    </location>
</feature>
<dbReference type="EMBL" id="CP020569">
    <property type="protein sequence ID" value="ARF53669.1"/>
    <property type="molecule type" value="Genomic_DNA"/>
</dbReference>
<dbReference type="UniPathway" id="UPA00666"/>
<evidence type="ECO:0000256" key="2">
    <source>
        <dbReference type="ARBA" id="ARBA00022475"/>
    </source>
</evidence>
<dbReference type="GO" id="GO:0005886">
    <property type="term" value="C:plasma membrane"/>
    <property type="evidence" value="ECO:0007669"/>
    <property type="project" value="UniProtKB-SubCell"/>
</dbReference>
<feature type="transmembrane region" description="Helical" evidence="8">
    <location>
        <begin position="195"/>
        <end position="214"/>
    </location>
</feature>
<dbReference type="InterPro" id="IPR045378">
    <property type="entry name" value="LNT_N"/>
</dbReference>
<evidence type="ECO:0000256" key="5">
    <source>
        <dbReference type="ARBA" id="ARBA00022989"/>
    </source>
</evidence>
<keyword evidence="5 8" id="KW-1133">Transmembrane helix</keyword>
<gene>
    <name evidence="8" type="primary">lnt</name>
    <name evidence="10" type="ORF">B1H19_05265</name>
</gene>
<evidence type="ECO:0000256" key="1">
    <source>
        <dbReference type="ARBA" id="ARBA00004651"/>
    </source>
</evidence>
<evidence type="ECO:0000256" key="3">
    <source>
        <dbReference type="ARBA" id="ARBA00022679"/>
    </source>
</evidence>
<dbReference type="SUPFAM" id="SSF56317">
    <property type="entry name" value="Carbon-nitrogen hydrolase"/>
    <property type="match status" value="1"/>
</dbReference>
<dbReference type="PROSITE" id="PS50263">
    <property type="entry name" value="CN_HYDROLASE"/>
    <property type="match status" value="1"/>
</dbReference>
<feature type="transmembrane region" description="Helical" evidence="8">
    <location>
        <begin position="16"/>
        <end position="33"/>
    </location>
</feature>
<dbReference type="NCBIfam" id="TIGR00546">
    <property type="entry name" value="lnt"/>
    <property type="match status" value="1"/>
</dbReference>
<feature type="transmembrane region" description="Helical" evidence="8">
    <location>
        <begin position="477"/>
        <end position="499"/>
    </location>
</feature>
<keyword evidence="4 8" id="KW-0812">Transmembrane</keyword>
<evidence type="ECO:0000313" key="11">
    <source>
        <dbReference type="Proteomes" id="UP000192726"/>
    </source>
</evidence>
<keyword evidence="2 8" id="KW-1003">Cell membrane</keyword>
<dbReference type="InterPro" id="IPR003010">
    <property type="entry name" value="C-N_Hydrolase"/>
</dbReference>
<dbReference type="RefSeq" id="WP_083103459.1">
    <property type="nucleotide sequence ID" value="NZ_CP020569.1"/>
</dbReference>
<dbReference type="CDD" id="cd07571">
    <property type="entry name" value="ALP_N-acyl_transferase"/>
    <property type="match status" value="1"/>
</dbReference>
<dbReference type="Gene3D" id="3.60.110.10">
    <property type="entry name" value="Carbon-nitrogen hydrolase"/>
    <property type="match status" value="1"/>
</dbReference>
<sequence>MRVAAGRYAPSLRSPWWRGAAALASGGLAVLVFPQPSLWWLAYVALVPLILLIRTAATPGRAVLDGWLGGTGCVIAVQQWLIPNLTVFVLPIGALLGLAWIPFGWLVRRLLGGTPGPGRAAAGVLLLPAAWLLGEVVRSWQYLGGPWGLLGASQWQVPPALRLASVGGVWLVSYLLVAVNTALAALIALPRARTVALAALLAVAVLVAEVWSLVPLPPRTGSVRIAIVQPGVISGPMARFDRGVRLTRQLVGHRPDLVVWGESSVGFDLSAHPGQAARLADLSRRVGADILVNVDAQRADRRGIYKASVLVGPHGPTGDRYDKMRLVPFGEYIPFRSVLGWATEVGRAAKVNRQRGTHQVIMNVGSFRIGPMISFETAFPDMSRHLAIRGAQVLVVQESVSTFQGSWAPAQQTSLAAVRAAETGRPMVDATLTGISAVYDAGGHQIGPRLGTTASTVRMYTVPLAGGRSVYVRSGDWMICAALGLLAVAGGYEVIRVVVMARRRRPRINSPASKAG</sequence>
<comment type="function">
    <text evidence="8">Catalyzes the phospholipid dependent N-acylation of the N-terminal cysteine of apolipoprotein, the last step in lipoprotein maturation.</text>
</comment>
<comment type="catalytic activity">
    <reaction evidence="8">
        <text>N-terminal S-1,2-diacyl-sn-glyceryl-L-cysteinyl-[lipoprotein] + a glycerophospholipid = N-acyl-S-1,2-diacyl-sn-glyceryl-L-cysteinyl-[lipoprotein] + a 2-acyl-sn-glycero-3-phospholipid + H(+)</text>
        <dbReference type="Rhea" id="RHEA:48228"/>
        <dbReference type="Rhea" id="RHEA-COMP:14681"/>
        <dbReference type="Rhea" id="RHEA-COMP:14684"/>
        <dbReference type="ChEBI" id="CHEBI:15378"/>
        <dbReference type="ChEBI" id="CHEBI:136912"/>
        <dbReference type="ChEBI" id="CHEBI:140656"/>
        <dbReference type="ChEBI" id="CHEBI:140657"/>
        <dbReference type="ChEBI" id="CHEBI:140660"/>
        <dbReference type="EC" id="2.3.1.269"/>
    </reaction>
</comment>
<dbReference type="EC" id="2.3.1.269" evidence="8"/>
<comment type="subcellular location">
    <subcellularLocation>
        <location evidence="1 8">Cell membrane</location>
        <topology evidence="1 8">Multi-pass membrane protein</topology>
    </subcellularLocation>
</comment>
<evidence type="ECO:0000256" key="8">
    <source>
        <dbReference type="HAMAP-Rule" id="MF_01148"/>
    </source>
</evidence>
<evidence type="ECO:0000256" key="7">
    <source>
        <dbReference type="ARBA" id="ARBA00023315"/>
    </source>
</evidence>
<proteinExistence type="inferred from homology"/>
<dbReference type="STRING" id="553510.B1H19_05265"/>
<dbReference type="Proteomes" id="UP000192726">
    <property type="component" value="Chromosome"/>
</dbReference>
<dbReference type="AlphaFoldDB" id="A0A1V0TL74"/>
<dbReference type="Pfam" id="PF00795">
    <property type="entry name" value="CN_hydrolase"/>
    <property type="match status" value="1"/>
</dbReference>
<accession>A0A1V0TL74</accession>
<evidence type="ECO:0000256" key="6">
    <source>
        <dbReference type="ARBA" id="ARBA00023136"/>
    </source>
</evidence>
<dbReference type="KEGG" id="sgv:B1H19_05265"/>
<organism evidence="10 11">
    <name type="scientific">Streptomyces gilvosporeus</name>
    <dbReference type="NCBI Taxonomy" id="553510"/>
    <lineage>
        <taxon>Bacteria</taxon>
        <taxon>Bacillati</taxon>
        <taxon>Actinomycetota</taxon>
        <taxon>Actinomycetes</taxon>
        <taxon>Kitasatosporales</taxon>
        <taxon>Streptomycetaceae</taxon>
        <taxon>Streptomyces</taxon>
    </lineage>
</organism>
<feature type="transmembrane region" description="Helical" evidence="8">
    <location>
        <begin position="39"/>
        <end position="57"/>
    </location>
</feature>
<keyword evidence="7 8" id="KW-0012">Acyltransferase</keyword>
<dbReference type="OrthoDB" id="9804277at2"/>